<evidence type="ECO:0000256" key="1">
    <source>
        <dbReference type="SAM" id="MobiDB-lite"/>
    </source>
</evidence>
<dbReference type="GO" id="GO:0000398">
    <property type="term" value="P:mRNA splicing, via spliceosome"/>
    <property type="evidence" value="ECO:0000318"/>
    <property type="project" value="GO_Central"/>
</dbReference>
<feature type="compositionally biased region" description="Basic and acidic residues" evidence="1">
    <location>
        <begin position="140"/>
        <end position="151"/>
    </location>
</feature>
<dbReference type="VEuPathDB" id="AmoebaDB:DICPUDRAFT_155147"/>
<reference evidence="4" key="1">
    <citation type="journal article" date="2011" name="Genome Biol.">
        <title>Comparative genomics of the social amoebae Dictyostelium discoideum and Dictyostelium purpureum.</title>
        <authorList>
            <consortium name="US DOE Joint Genome Institute (JGI-PGF)"/>
            <person name="Sucgang R."/>
            <person name="Kuo A."/>
            <person name="Tian X."/>
            <person name="Salerno W."/>
            <person name="Parikh A."/>
            <person name="Feasley C.L."/>
            <person name="Dalin E."/>
            <person name="Tu H."/>
            <person name="Huang E."/>
            <person name="Barry K."/>
            <person name="Lindquist E."/>
            <person name="Shapiro H."/>
            <person name="Bruce D."/>
            <person name="Schmutz J."/>
            <person name="Salamov A."/>
            <person name="Fey P."/>
            <person name="Gaudet P."/>
            <person name="Anjard C."/>
            <person name="Babu M.M."/>
            <person name="Basu S."/>
            <person name="Bushmanova Y."/>
            <person name="van der Wel H."/>
            <person name="Katoh-Kurasawa M."/>
            <person name="Dinh C."/>
            <person name="Coutinho P.M."/>
            <person name="Saito T."/>
            <person name="Elias M."/>
            <person name="Schaap P."/>
            <person name="Kay R.R."/>
            <person name="Henrissat B."/>
            <person name="Eichinger L."/>
            <person name="Rivero F."/>
            <person name="Putnam N.H."/>
            <person name="West C.M."/>
            <person name="Loomis W.F."/>
            <person name="Chisholm R.L."/>
            <person name="Shaulsky G."/>
            <person name="Strassmann J.E."/>
            <person name="Queller D.C."/>
            <person name="Kuspa A."/>
            <person name="Grigoriev I.V."/>
        </authorList>
    </citation>
    <scope>NUCLEOTIDE SEQUENCE [LARGE SCALE GENOMIC DNA]</scope>
    <source>
        <strain evidence="4">QSDP1</strain>
    </source>
</reference>
<proteinExistence type="predicted"/>
<dbReference type="Pfam" id="PF04046">
    <property type="entry name" value="PSP"/>
    <property type="match status" value="1"/>
</dbReference>
<dbReference type="eggNOG" id="KOG2330">
    <property type="taxonomic scope" value="Eukaryota"/>
</dbReference>
<dbReference type="KEGG" id="dpp:DICPUDRAFT_155147"/>
<feature type="region of interest" description="Disordered" evidence="1">
    <location>
        <begin position="403"/>
        <end position="448"/>
    </location>
</feature>
<feature type="compositionally biased region" description="Basic and acidic residues" evidence="1">
    <location>
        <begin position="37"/>
        <end position="49"/>
    </location>
</feature>
<feature type="compositionally biased region" description="Low complexity" evidence="1">
    <location>
        <begin position="129"/>
        <end position="138"/>
    </location>
</feature>
<sequence>METISTTTSSTTNQNNVNKKKLKLQKKKDQKKRQKQQKKEQEQEHEQKKQNGNHIADAIENTNIENIEKVSATDDFVMDENDPAYELFSKLVKHFDNPNEDENDQENDTEKNETNEENNEENKEEVNENSDNSDNSDSSDNEKNEKKVSNKERKRQRKLHLPILKQLVDRPDVVELHDVNSPNPGFLISLKSYRNSIPVPAHWCQKKKYLQGKRGFVKPPFELPAFIAATGITKIREAILEKEKEAKSKQKQRERVQPKLRRMGIDYEVLRDAFFVHQTKPNLTQQGDLYYEGKEFEVNMKNKKPGVLSDELKRALGMIEGYPPPWLIYMQTYGPPPSYPNLKIPGVNAPIPEGAQYGFHPGGWGRPVLNEFGKPLYESKDSSHSEIPITREYWGELLPEPEDTYEEEQQEEDEQQGDEQGTQEEEQYTQDYEDSNSGISSVPNGLETPDVVNIKKSRYEQPASGQPKELYQVIEQQNRSMGGGLMESSHRYAIPSVIKTGASGSGSNRVDIIKSQRSAPVEVTFNPSEIENGNEIDEELLKKKYEQATQSQNKNRPKEDISDIIEEQNKKRKNQQKDEKQKKFKF</sequence>
<dbReference type="EMBL" id="GL871170">
    <property type="protein sequence ID" value="EGC32867.1"/>
    <property type="molecule type" value="Genomic_DNA"/>
</dbReference>
<organism evidence="3 4">
    <name type="scientific">Dictyostelium purpureum</name>
    <name type="common">Slime mold</name>
    <dbReference type="NCBI Taxonomy" id="5786"/>
    <lineage>
        <taxon>Eukaryota</taxon>
        <taxon>Amoebozoa</taxon>
        <taxon>Evosea</taxon>
        <taxon>Eumycetozoa</taxon>
        <taxon>Dictyostelia</taxon>
        <taxon>Dictyosteliales</taxon>
        <taxon>Dictyosteliaceae</taxon>
        <taxon>Dictyostelium</taxon>
    </lineage>
</organism>
<dbReference type="Pfam" id="PF04037">
    <property type="entry name" value="DUF382"/>
    <property type="match status" value="1"/>
</dbReference>
<evidence type="ECO:0000313" key="4">
    <source>
        <dbReference type="Proteomes" id="UP000001064"/>
    </source>
</evidence>
<feature type="compositionally biased region" description="Basic and acidic residues" evidence="1">
    <location>
        <begin position="575"/>
        <end position="586"/>
    </location>
</feature>
<feature type="compositionally biased region" description="Acidic residues" evidence="1">
    <location>
        <begin position="98"/>
        <end position="107"/>
    </location>
</feature>
<dbReference type="PANTHER" id="PTHR12785">
    <property type="entry name" value="SPLICING FACTOR 3B"/>
    <property type="match status" value="1"/>
</dbReference>
<name>F0ZT70_DICPU</name>
<keyword evidence="4" id="KW-1185">Reference proteome</keyword>
<dbReference type="GO" id="GO:0005684">
    <property type="term" value="C:U2-type spliceosomal complex"/>
    <property type="evidence" value="ECO:0000318"/>
    <property type="project" value="GO_Central"/>
</dbReference>
<dbReference type="GeneID" id="10508079"/>
<evidence type="ECO:0000259" key="2">
    <source>
        <dbReference type="SMART" id="SM00581"/>
    </source>
</evidence>
<feature type="region of interest" description="Disordered" evidence="1">
    <location>
        <begin position="89"/>
        <end position="158"/>
    </location>
</feature>
<dbReference type="GO" id="GO:0005686">
    <property type="term" value="C:U2 snRNP"/>
    <property type="evidence" value="ECO:0000318"/>
    <property type="project" value="GO_Central"/>
</dbReference>
<feature type="compositionally biased region" description="Low complexity" evidence="1">
    <location>
        <begin position="1"/>
        <end position="12"/>
    </location>
</feature>
<dbReference type="SMART" id="SM00581">
    <property type="entry name" value="PSP"/>
    <property type="match status" value="1"/>
</dbReference>
<dbReference type="InterPro" id="IPR006568">
    <property type="entry name" value="PSP_pro-rich"/>
</dbReference>
<dbReference type="InParanoid" id="F0ZT70"/>
<evidence type="ECO:0000313" key="3">
    <source>
        <dbReference type="EMBL" id="EGC32867.1"/>
    </source>
</evidence>
<dbReference type="AlphaFoldDB" id="F0ZT70"/>
<dbReference type="InterPro" id="IPR007180">
    <property type="entry name" value="DUF382"/>
</dbReference>
<gene>
    <name evidence="3" type="ORF">DICPUDRAFT_155147</name>
</gene>
<feature type="region of interest" description="Disordered" evidence="1">
    <location>
        <begin position="1"/>
        <end position="66"/>
    </location>
</feature>
<dbReference type="OMA" id="KGEPIGQ"/>
<dbReference type="InterPro" id="IPR052584">
    <property type="entry name" value="U2_snRNP_Complex_Component"/>
</dbReference>
<dbReference type="OrthoDB" id="10260794at2759"/>
<feature type="region of interest" description="Disordered" evidence="1">
    <location>
        <begin position="541"/>
        <end position="586"/>
    </location>
</feature>
<dbReference type="STRING" id="5786.F0ZT70"/>
<accession>F0ZT70</accession>
<dbReference type="GO" id="GO:0071011">
    <property type="term" value="C:precatalytic spliceosome"/>
    <property type="evidence" value="ECO:0000318"/>
    <property type="project" value="GO_Central"/>
</dbReference>
<protein>
    <recommendedName>
        <fullName evidence="2">PSP proline-rich domain-containing protein</fullName>
    </recommendedName>
</protein>
<dbReference type="FunCoup" id="F0ZT70">
    <property type="interactions" value="566"/>
</dbReference>
<feature type="compositionally biased region" description="Acidic residues" evidence="1">
    <location>
        <begin position="403"/>
        <end position="434"/>
    </location>
</feature>
<feature type="domain" description="PSP proline-rich" evidence="2">
    <location>
        <begin position="300"/>
        <end position="353"/>
    </location>
</feature>
<feature type="compositionally biased region" description="Basic and acidic residues" evidence="1">
    <location>
        <begin position="108"/>
        <end position="126"/>
    </location>
</feature>
<dbReference type="GO" id="GO:0071013">
    <property type="term" value="C:catalytic step 2 spliceosome"/>
    <property type="evidence" value="ECO:0000318"/>
    <property type="project" value="GO_Central"/>
</dbReference>
<dbReference type="RefSeq" id="XP_003290619.1">
    <property type="nucleotide sequence ID" value="XM_003290571.1"/>
</dbReference>
<feature type="compositionally biased region" description="Basic residues" evidence="1">
    <location>
        <begin position="18"/>
        <end position="36"/>
    </location>
</feature>
<dbReference type="Proteomes" id="UP000001064">
    <property type="component" value="Unassembled WGS sequence"/>
</dbReference>
<dbReference type="PANTHER" id="PTHR12785:SF6">
    <property type="entry name" value="SPLICING FACTOR 3B SUBUNIT 2"/>
    <property type="match status" value="1"/>
</dbReference>